<comment type="caution">
    <text evidence="1">The sequence shown here is derived from an EMBL/GenBank/DDBJ whole genome shotgun (WGS) entry which is preliminary data.</text>
</comment>
<evidence type="ECO:0000313" key="2">
    <source>
        <dbReference type="Proteomes" id="UP000257139"/>
    </source>
</evidence>
<reference evidence="1 2" key="1">
    <citation type="submission" date="2018-01" db="EMBL/GenBank/DDBJ databases">
        <authorList>
            <person name="Clerissi C."/>
        </authorList>
    </citation>
    <scope>NUCLEOTIDE SEQUENCE [LARGE SCALE GENOMIC DNA]</scope>
    <source>
        <strain evidence="1">Cupriavidus taiwanensis STM 6021</strain>
    </source>
</reference>
<dbReference type="Proteomes" id="UP000257139">
    <property type="component" value="Unassembled WGS sequence"/>
</dbReference>
<dbReference type="RefSeq" id="WP_115737133.1">
    <property type="nucleotide sequence ID" value="NZ_LT984799.1"/>
</dbReference>
<sequence length="98" mass="10319">MTTVDIDHADLPRLVRAVASGEETEVVIADRAGKPLARLVAPGPFVPASGARMIGADQLFRRGPAGVRPLGTAAGKYQVPADIDQDNAEIQRLFEAGQ</sequence>
<proteinExistence type="predicted"/>
<accession>A0A7Z7JII5</accession>
<protein>
    <recommendedName>
        <fullName evidence="3">Prevent-host-death family protein</fullName>
    </recommendedName>
</protein>
<evidence type="ECO:0000313" key="1">
    <source>
        <dbReference type="EMBL" id="SPC26098.1"/>
    </source>
</evidence>
<dbReference type="AlphaFoldDB" id="A0A7Z7JII5"/>
<dbReference type="EMBL" id="OGUU01000051">
    <property type="protein sequence ID" value="SPC26098.1"/>
    <property type="molecule type" value="Genomic_DNA"/>
</dbReference>
<evidence type="ECO:0008006" key="3">
    <source>
        <dbReference type="Google" id="ProtNLM"/>
    </source>
</evidence>
<organism evidence="1 2">
    <name type="scientific">Cupriavidus taiwanensis</name>
    <dbReference type="NCBI Taxonomy" id="164546"/>
    <lineage>
        <taxon>Bacteria</taxon>
        <taxon>Pseudomonadati</taxon>
        <taxon>Pseudomonadota</taxon>
        <taxon>Betaproteobacteria</taxon>
        <taxon>Burkholderiales</taxon>
        <taxon>Burkholderiaceae</taxon>
        <taxon>Cupriavidus</taxon>
    </lineage>
</organism>
<name>A0A7Z7JII5_9BURK</name>
<gene>
    <name evidence="1" type="ORF">CBM2594_U40003</name>
</gene>